<feature type="domain" description="AMP-dependent synthetase/ligase" evidence="6">
    <location>
        <begin position="86"/>
        <end position="493"/>
    </location>
</feature>
<keyword evidence="3" id="KW-0547">Nucleotide-binding</keyword>
<reference evidence="7 8" key="1">
    <citation type="submission" date="2016-07" db="EMBL/GenBank/DDBJ databases">
        <title>Pervasive Adenine N6-methylation of Active Genes in Fungi.</title>
        <authorList>
            <consortium name="DOE Joint Genome Institute"/>
            <person name="Mondo S.J."/>
            <person name="Dannebaum R.O."/>
            <person name="Kuo R.C."/>
            <person name="Labutti K."/>
            <person name="Haridas S."/>
            <person name="Kuo A."/>
            <person name="Salamov A."/>
            <person name="Ahrendt S.R."/>
            <person name="Lipzen A."/>
            <person name="Sullivan W."/>
            <person name="Andreopoulos W.B."/>
            <person name="Clum A."/>
            <person name="Lindquist E."/>
            <person name="Daum C."/>
            <person name="Ramamoorthy G.K."/>
            <person name="Gryganskyi A."/>
            <person name="Culley D."/>
            <person name="Magnuson J.K."/>
            <person name="James T.Y."/>
            <person name="O'Malley M.A."/>
            <person name="Stajich J.E."/>
            <person name="Spatafora J.W."/>
            <person name="Visel A."/>
            <person name="Grigoriev I.V."/>
        </authorList>
    </citation>
    <scope>NUCLEOTIDE SEQUENCE [LARGE SCALE GENOMIC DNA]</scope>
    <source>
        <strain evidence="7 8">NRRL 1336</strain>
    </source>
</reference>
<dbReference type="GO" id="GO:0004467">
    <property type="term" value="F:long-chain fatty acid-CoA ligase activity"/>
    <property type="evidence" value="ECO:0007669"/>
    <property type="project" value="UniProtKB-EC"/>
</dbReference>
<dbReference type="GO" id="GO:0005783">
    <property type="term" value="C:endoplasmic reticulum"/>
    <property type="evidence" value="ECO:0007669"/>
    <property type="project" value="TreeGrafter"/>
</dbReference>
<gene>
    <name evidence="7" type="ORF">BCR42DRAFT_412008</name>
</gene>
<dbReference type="STRING" id="90262.A0A1X2IMJ7"/>
<comment type="catalytic activity">
    <reaction evidence="5">
        <text>a long-chain fatty acid + ATP + CoA = a long-chain fatty acyl-CoA + AMP + diphosphate</text>
        <dbReference type="Rhea" id="RHEA:15421"/>
        <dbReference type="ChEBI" id="CHEBI:30616"/>
        <dbReference type="ChEBI" id="CHEBI:33019"/>
        <dbReference type="ChEBI" id="CHEBI:57287"/>
        <dbReference type="ChEBI" id="CHEBI:57560"/>
        <dbReference type="ChEBI" id="CHEBI:83139"/>
        <dbReference type="ChEBI" id="CHEBI:456215"/>
        <dbReference type="EC" id="6.2.1.3"/>
    </reaction>
</comment>
<name>A0A1X2IMJ7_9FUNG</name>
<dbReference type="GO" id="GO:0005524">
    <property type="term" value="F:ATP binding"/>
    <property type="evidence" value="ECO:0007669"/>
    <property type="project" value="UniProtKB-KW"/>
</dbReference>
<evidence type="ECO:0000259" key="6">
    <source>
        <dbReference type="Pfam" id="PF00501"/>
    </source>
</evidence>
<dbReference type="InterPro" id="IPR000873">
    <property type="entry name" value="AMP-dep_synth/lig_dom"/>
</dbReference>
<dbReference type="PANTHER" id="PTHR43272">
    <property type="entry name" value="LONG-CHAIN-FATTY-ACID--COA LIGASE"/>
    <property type="match status" value="1"/>
</dbReference>
<dbReference type="AlphaFoldDB" id="A0A1X2IMJ7"/>
<dbReference type="GO" id="GO:0035336">
    <property type="term" value="P:long-chain fatty-acyl-CoA metabolic process"/>
    <property type="evidence" value="ECO:0007669"/>
    <property type="project" value="TreeGrafter"/>
</dbReference>
<proteinExistence type="inferred from homology"/>
<keyword evidence="8" id="KW-1185">Reference proteome</keyword>
<evidence type="ECO:0000313" key="8">
    <source>
        <dbReference type="Proteomes" id="UP000193560"/>
    </source>
</evidence>
<evidence type="ECO:0000256" key="5">
    <source>
        <dbReference type="ARBA" id="ARBA00036813"/>
    </source>
</evidence>
<dbReference type="Proteomes" id="UP000193560">
    <property type="component" value="Unassembled WGS sequence"/>
</dbReference>
<sequence length="672" mass="73834">MSVAIGNAQEGQGAIRRSILAQDKLTQFPAPQVETLYDVLQHSVTERPNHDAVGFRTLEKMIQEEKLVTKIIDGVETQQKKTWNYFQLSPYTYVSFAEMSKKIHTIGSGLAHLGLKAKSKIEIFAPTSAQWMFMAHGAYSQNITIVTAYDTLGEDGLLHSMNETEVEAIFTSADLLPVVLSILPKCTIKPTVIYHGDDKKNTAEKIKEVASIYTLDELLALGEANPKEPVKPAASDLACVMYTSGSTGNPKGVILEHSNLVAAIAGVCTQLGHHLSDKDTIIAALPLAHVLEFVVENLALFIGMTLGYGSPRTLTDASVRNCKGDIKEFKPTIMTGVPQVWESIRKGVVTSVAKSSPTAQAMFQHALTTKGWLMKRQLPTAWLDRLVFNKVKEQVGGRLRFGLSGGAPLAEETQQFLSSALVPILGGYGMTESCGMACIMSPEYFGYGHVGIPVPCTEIKLVDVPEANYLSTNKPKPQGEVWIRGPSICRGYYGQEKLTKEAVTDDGWLKTGDVAEWNEDGTLSIIDRKKNLVKLSNGEYIALEKLESVYKSCLFVNNLCVYADSFLAKPVALVVPVESAVRKWATDNNVTEKDWEKLCLEPSVRKAVLAALLTQAKDAGLKPAEILFDIHLCHEDWTTDNGLLTAAQKLKRQDVNKKFKEQLDTMNKAQKN</sequence>
<evidence type="ECO:0000256" key="2">
    <source>
        <dbReference type="ARBA" id="ARBA00022598"/>
    </source>
</evidence>
<dbReference type="PANTHER" id="PTHR43272:SF83">
    <property type="entry name" value="ACYL-COA SYNTHETASE LONG-CHAIN, ISOFORM J"/>
    <property type="match status" value="1"/>
</dbReference>
<evidence type="ECO:0000256" key="1">
    <source>
        <dbReference type="ARBA" id="ARBA00006432"/>
    </source>
</evidence>
<dbReference type="InterPro" id="IPR042099">
    <property type="entry name" value="ANL_N_sf"/>
</dbReference>
<dbReference type="PROSITE" id="PS00455">
    <property type="entry name" value="AMP_BINDING"/>
    <property type="match status" value="1"/>
</dbReference>
<dbReference type="OrthoDB" id="1700726at2759"/>
<evidence type="ECO:0000256" key="4">
    <source>
        <dbReference type="ARBA" id="ARBA00022840"/>
    </source>
</evidence>
<organism evidence="7 8">
    <name type="scientific">Absidia repens</name>
    <dbReference type="NCBI Taxonomy" id="90262"/>
    <lineage>
        <taxon>Eukaryota</taxon>
        <taxon>Fungi</taxon>
        <taxon>Fungi incertae sedis</taxon>
        <taxon>Mucoromycota</taxon>
        <taxon>Mucoromycotina</taxon>
        <taxon>Mucoromycetes</taxon>
        <taxon>Mucorales</taxon>
        <taxon>Cunninghamellaceae</taxon>
        <taxon>Absidia</taxon>
    </lineage>
</organism>
<evidence type="ECO:0000256" key="3">
    <source>
        <dbReference type="ARBA" id="ARBA00022741"/>
    </source>
</evidence>
<accession>A0A1X2IMJ7</accession>
<dbReference type="GO" id="GO:0005811">
    <property type="term" value="C:lipid droplet"/>
    <property type="evidence" value="ECO:0007669"/>
    <property type="project" value="TreeGrafter"/>
</dbReference>
<dbReference type="SUPFAM" id="SSF56801">
    <property type="entry name" value="Acetyl-CoA synthetase-like"/>
    <property type="match status" value="1"/>
</dbReference>
<dbReference type="Pfam" id="PF00501">
    <property type="entry name" value="AMP-binding"/>
    <property type="match status" value="1"/>
</dbReference>
<dbReference type="InterPro" id="IPR020845">
    <property type="entry name" value="AMP-binding_CS"/>
</dbReference>
<dbReference type="EMBL" id="MCGE01000008">
    <property type="protein sequence ID" value="ORZ18997.1"/>
    <property type="molecule type" value="Genomic_DNA"/>
</dbReference>
<comment type="caution">
    <text evidence="7">The sequence shown here is derived from an EMBL/GenBank/DDBJ whole genome shotgun (WGS) entry which is preliminary data.</text>
</comment>
<protein>
    <recommendedName>
        <fullName evidence="6">AMP-dependent synthetase/ligase domain-containing protein</fullName>
    </recommendedName>
</protein>
<comment type="similarity">
    <text evidence="1">Belongs to the ATP-dependent AMP-binding enzyme family.</text>
</comment>
<evidence type="ECO:0000313" key="7">
    <source>
        <dbReference type="EMBL" id="ORZ18997.1"/>
    </source>
</evidence>
<dbReference type="Gene3D" id="3.40.50.12780">
    <property type="entry name" value="N-terminal domain of ligase-like"/>
    <property type="match status" value="1"/>
</dbReference>
<keyword evidence="4" id="KW-0067">ATP-binding</keyword>
<dbReference type="GO" id="GO:0005886">
    <property type="term" value="C:plasma membrane"/>
    <property type="evidence" value="ECO:0007669"/>
    <property type="project" value="TreeGrafter"/>
</dbReference>
<keyword evidence="2" id="KW-0436">Ligase</keyword>